<dbReference type="InterPro" id="IPR003646">
    <property type="entry name" value="SH3-like_bac-type"/>
</dbReference>
<evidence type="ECO:0000256" key="1">
    <source>
        <dbReference type="SAM" id="SignalP"/>
    </source>
</evidence>
<keyword evidence="4" id="KW-1185">Reference proteome</keyword>
<dbReference type="EMBL" id="QGSZ01000098">
    <property type="protein sequence ID" value="RQX08164.1"/>
    <property type="molecule type" value="Genomic_DNA"/>
</dbReference>
<feature type="domain" description="SH3b" evidence="2">
    <location>
        <begin position="50"/>
        <end position="126"/>
    </location>
</feature>
<evidence type="ECO:0000313" key="3">
    <source>
        <dbReference type="EMBL" id="RQX08164.1"/>
    </source>
</evidence>
<dbReference type="PROSITE" id="PS51781">
    <property type="entry name" value="SH3B"/>
    <property type="match status" value="1"/>
</dbReference>
<gene>
    <name evidence="3" type="ORF">DLJ59_02025</name>
</gene>
<proteinExistence type="predicted"/>
<dbReference type="Gene3D" id="2.30.30.40">
    <property type="entry name" value="SH3 Domains"/>
    <property type="match status" value="1"/>
</dbReference>
<sequence length="132" mass="13901">MRIAWPKFHLKPSLLATQSALALVAALGVAVISESPAAASCSHSWADEDLGSAQVVGAGSGLALRSGPHTSCSLIHRIPNGHWVSFDCWDTGDVISGTSFWAHVRYGNGGPVYQGWVSEHYLSEGSTDYCGS</sequence>
<dbReference type="OrthoDB" id="3401990at2"/>
<dbReference type="Proteomes" id="UP000282312">
    <property type="component" value="Unassembled WGS sequence"/>
</dbReference>
<organism evidence="3 4">
    <name type="scientific">Micromonospora inaquosa</name>
    <dbReference type="NCBI Taxonomy" id="2203716"/>
    <lineage>
        <taxon>Bacteria</taxon>
        <taxon>Bacillati</taxon>
        <taxon>Actinomycetota</taxon>
        <taxon>Actinomycetes</taxon>
        <taxon>Micromonosporales</taxon>
        <taxon>Micromonosporaceae</taxon>
        <taxon>Micromonospora</taxon>
    </lineage>
</organism>
<comment type="caution">
    <text evidence="3">The sequence shown here is derived from an EMBL/GenBank/DDBJ whole genome shotgun (WGS) entry which is preliminary data.</text>
</comment>
<keyword evidence="1" id="KW-0732">Signal</keyword>
<accession>A0A3N9X4Z9</accession>
<name>A0A3N9X4Z9_9ACTN</name>
<protein>
    <recommendedName>
        <fullName evidence="2">SH3b domain-containing protein</fullName>
    </recommendedName>
</protein>
<feature type="chain" id="PRO_5038664353" description="SH3b domain-containing protein" evidence="1">
    <location>
        <begin position="23"/>
        <end position="132"/>
    </location>
</feature>
<dbReference type="RefSeq" id="WP_124770811.1">
    <property type="nucleotide sequence ID" value="NZ_JBEZFR010000021.1"/>
</dbReference>
<dbReference type="Pfam" id="PF08239">
    <property type="entry name" value="SH3_3"/>
    <property type="match status" value="1"/>
</dbReference>
<dbReference type="AlphaFoldDB" id="A0A3N9X4Z9"/>
<evidence type="ECO:0000259" key="2">
    <source>
        <dbReference type="PROSITE" id="PS51781"/>
    </source>
</evidence>
<evidence type="ECO:0000313" key="4">
    <source>
        <dbReference type="Proteomes" id="UP000282312"/>
    </source>
</evidence>
<reference evidence="3 4" key="1">
    <citation type="submission" date="2018-05" db="EMBL/GenBank/DDBJ databases">
        <title>Micromonospora from Atacama Desert.</title>
        <authorList>
            <person name="Carro L."/>
            <person name="Goodfellow M."/>
            <person name="Klenk H.-P."/>
        </authorList>
    </citation>
    <scope>NUCLEOTIDE SEQUENCE [LARGE SCALE GENOMIC DNA]</scope>
    <source>
        <strain evidence="3 4">LB39</strain>
    </source>
</reference>
<feature type="signal peptide" evidence="1">
    <location>
        <begin position="1"/>
        <end position="22"/>
    </location>
</feature>